<dbReference type="OMA" id="GKMSSFM"/>
<protein>
    <submittedName>
        <fullName evidence="3">Uncharacterized protein</fullName>
    </submittedName>
</protein>
<evidence type="ECO:0000313" key="4">
    <source>
        <dbReference type="Proteomes" id="UP000245119"/>
    </source>
</evidence>
<name>A0A2T7PXZ6_POMCA</name>
<dbReference type="PANTHER" id="PTHR21010">
    <property type="entry name" value="AGAP001581-PA"/>
    <property type="match status" value="1"/>
</dbReference>
<dbReference type="PANTHER" id="PTHR21010:SF3">
    <property type="entry name" value="DAXX"/>
    <property type="match status" value="1"/>
</dbReference>
<dbReference type="Proteomes" id="UP000245119">
    <property type="component" value="Linkage Group LG1"/>
</dbReference>
<keyword evidence="1" id="KW-0175">Coiled coil</keyword>
<proteinExistence type="predicted"/>
<feature type="coiled-coil region" evidence="1">
    <location>
        <begin position="10"/>
        <end position="44"/>
    </location>
</feature>
<reference evidence="3 4" key="1">
    <citation type="submission" date="2018-04" db="EMBL/GenBank/DDBJ databases">
        <title>The genome of golden apple snail Pomacea canaliculata provides insight into stress tolerance and invasive adaptation.</title>
        <authorList>
            <person name="Liu C."/>
            <person name="Liu B."/>
            <person name="Ren Y."/>
            <person name="Zhang Y."/>
            <person name="Wang H."/>
            <person name="Li S."/>
            <person name="Jiang F."/>
            <person name="Yin L."/>
            <person name="Zhang G."/>
            <person name="Qian W."/>
            <person name="Fan W."/>
        </authorList>
    </citation>
    <scope>NUCLEOTIDE SEQUENCE [LARGE SCALE GENOMIC DNA]</scope>
    <source>
        <strain evidence="3">SZHN2017</strain>
        <tissue evidence="3">Muscle</tissue>
    </source>
</reference>
<dbReference type="OrthoDB" id="6126810at2759"/>
<sequence length="206" mass="23232">MSKDDLIAENQALSAEVERLQYGLEEMQQLLRQLEKTYIESKGTFSVSRYGHLKTMIKNTSSDTILRKAKSLSESECTQAHETKRGMAGLLQKARQFAGEGEGAPAVNRKTSEEKRSGGSSIFKKIKNAAGFSDQPGDLHCLDKDDIRRDNERKKREIARLTSRGLKIYSRLNTLQQNYQASKVHAVPTRYQQLKDMIKGIIAEPV</sequence>
<dbReference type="AlphaFoldDB" id="A0A2T7PXZ6"/>
<dbReference type="EMBL" id="PZQS01000001">
    <property type="protein sequence ID" value="PVD38296.1"/>
    <property type="molecule type" value="Genomic_DNA"/>
</dbReference>
<keyword evidence="4" id="KW-1185">Reference proteome</keyword>
<evidence type="ECO:0000256" key="1">
    <source>
        <dbReference type="SAM" id="Coils"/>
    </source>
</evidence>
<gene>
    <name evidence="3" type="ORF">C0Q70_00908</name>
</gene>
<accession>A0A2T7PXZ6</accession>
<organism evidence="3 4">
    <name type="scientific">Pomacea canaliculata</name>
    <name type="common">Golden apple snail</name>
    <dbReference type="NCBI Taxonomy" id="400727"/>
    <lineage>
        <taxon>Eukaryota</taxon>
        <taxon>Metazoa</taxon>
        <taxon>Spiralia</taxon>
        <taxon>Lophotrochozoa</taxon>
        <taxon>Mollusca</taxon>
        <taxon>Gastropoda</taxon>
        <taxon>Caenogastropoda</taxon>
        <taxon>Architaenioglossa</taxon>
        <taxon>Ampullarioidea</taxon>
        <taxon>Ampullariidae</taxon>
        <taxon>Pomacea</taxon>
    </lineage>
</organism>
<comment type="caution">
    <text evidence="3">The sequence shown here is derived from an EMBL/GenBank/DDBJ whole genome shotgun (WGS) entry which is preliminary data.</text>
</comment>
<feature type="region of interest" description="Disordered" evidence="2">
    <location>
        <begin position="99"/>
        <end position="119"/>
    </location>
</feature>
<evidence type="ECO:0000256" key="2">
    <source>
        <dbReference type="SAM" id="MobiDB-lite"/>
    </source>
</evidence>
<evidence type="ECO:0000313" key="3">
    <source>
        <dbReference type="EMBL" id="PVD38296.1"/>
    </source>
</evidence>